<dbReference type="GO" id="GO:0005634">
    <property type="term" value="C:nucleus"/>
    <property type="evidence" value="ECO:0007669"/>
    <property type="project" value="TreeGrafter"/>
</dbReference>
<dbReference type="Pfam" id="PF22749">
    <property type="entry name" value="Arb2"/>
    <property type="match status" value="1"/>
</dbReference>
<evidence type="ECO:0000313" key="3">
    <source>
        <dbReference type="RefSeq" id="XP_017030672.1"/>
    </source>
</evidence>
<dbReference type="InterPro" id="IPR048263">
    <property type="entry name" value="Arb2"/>
</dbReference>
<dbReference type="PANTHER" id="PTHR21357:SF4">
    <property type="entry name" value="FAM172 FAMILY PROTEIN HOMOLOG CG10038"/>
    <property type="match status" value="1"/>
</dbReference>
<evidence type="ECO:0000259" key="1">
    <source>
        <dbReference type="Pfam" id="PF22749"/>
    </source>
</evidence>
<dbReference type="PANTHER" id="PTHR21357">
    <property type="entry name" value="FAM172 FAMILY PROTEIN HOMOLOG CG10038"/>
    <property type="match status" value="1"/>
</dbReference>
<dbReference type="SUPFAM" id="SSF53474">
    <property type="entry name" value="alpha/beta-Hydrolases"/>
    <property type="match status" value="1"/>
</dbReference>
<reference evidence="3" key="1">
    <citation type="submission" date="2025-08" db="UniProtKB">
        <authorList>
            <consortium name="RefSeq"/>
        </authorList>
    </citation>
    <scope>IDENTIFICATION</scope>
    <source>
        <strain evidence="3">14028-0561.14</strain>
        <tissue evidence="3">Whole fly</tissue>
    </source>
</reference>
<sequence length="325" mass="36840">MWSKIFRLIRYHRYCDMAEAPLQTTNCEPALARLKNFGYAFDKAGVLRKIDPATGEPGEELFSYNISSDANENEKHYQKLADQIPEIVYALLEKNGLSRTYIPFGKPPEQSSFVYSQPAKLSQSKKLLILIHGSGQVKAGQWARSLIINNSLDHGSQLPYVRQAQKLGYDLLITNANDTTRFLNGKDILIKGVEKPQKHTKYVWKNIVLPSKPESVAIVAHSYGGFLTYDLVDEFFEFFKEKVFAIAFTDAVTASPQASNKDYLQSVACDWVTSKAPLDTLVSASKDDIRKVSAGHTKHEWTSYSAIDSIFKFMEEKYELRMNKK</sequence>
<dbReference type="GO" id="GO:0031048">
    <property type="term" value="P:regulatory ncRNA-mediated heterochromatin formation"/>
    <property type="evidence" value="ECO:0007669"/>
    <property type="project" value="TreeGrafter"/>
</dbReference>
<dbReference type="InterPro" id="IPR029058">
    <property type="entry name" value="AB_hydrolase_fold"/>
</dbReference>
<accession>A0A6P4INW1</accession>
<dbReference type="FunFam" id="3.40.50.1820:FF:000257">
    <property type="entry name" value="Uncharacterized protein, isoform A"/>
    <property type="match status" value="1"/>
</dbReference>
<dbReference type="OrthoDB" id="421951at2759"/>
<evidence type="ECO:0000313" key="2">
    <source>
        <dbReference type="Proteomes" id="UP001652661"/>
    </source>
</evidence>
<feature type="domain" description="Arb2" evidence="1">
    <location>
        <begin position="33"/>
        <end position="278"/>
    </location>
</feature>
<dbReference type="GeneID" id="108080447"/>
<gene>
    <name evidence="3" type="primary">LOC108080447</name>
</gene>
<organism evidence="2 3">
    <name type="scientific">Drosophila kikkawai</name>
    <name type="common">Fruit fly</name>
    <dbReference type="NCBI Taxonomy" id="30033"/>
    <lineage>
        <taxon>Eukaryota</taxon>
        <taxon>Metazoa</taxon>
        <taxon>Ecdysozoa</taxon>
        <taxon>Arthropoda</taxon>
        <taxon>Hexapoda</taxon>
        <taxon>Insecta</taxon>
        <taxon>Pterygota</taxon>
        <taxon>Neoptera</taxon>
        <taxon>Endopterygota</taxon>
        <taxon>Diptera</taxon>
        <taxon>Brachycera</taxon>
        <taxon>Muscomorpha</taxon>
        <taxon>Ephydroidea</taxon>
        <taxon>Drosophilidae</taxon>
        <taxon>Drosophila</taxon>
        <taxon>Sophophora</taxon>
    </lineage>
</organism>
<dbReference type="Proteomes" id="UP001652661">
    <property type="component" value="Chromosome 3R"/>
</dbReference>
<dbReference type="AlphaFoldDB" id="A0A6P4INW1"/>
<dbReference type="GO" id="GO:0035197">
    <property type="term" value="F:siRNA binding"/>
    <property type="evidence" value="ECO:0007669"/>
    <property type="project" value="TreeGrafter"/>
</dbReference>
<dbReference type="RefSeq" id="XP_017030672.1">
    <property type="nucleotide sequence ID" value="XM_017175183.3"/>
</dbReference>
<proteinExistence type="predicted"/>
<protein>
    <submittedName>
        <fullName evidence="3">FAM172 family protein homolog CG10038 isoform X1</fullName>
    </submittedName>
</protein>
<name>A0A6P4INW1_DROKI</name>
<dbReference type="InterPro" id="IPR053858">
    <property type="entry name" value="Arb2_dom"/>
</dbReference>
<keyword evidence="2" id="KW-1185">Reference proteome</keyword>